<dbReference type="EMBL" id="WIOL01000001">
    <property type="protein sequence ID" value="MQT16071.1"/>
    <property type="molecule type" value="Genomic_DNA"/>
</dbReference>
<dbReference type="AlphaFoldDB" id="A0A7C9GPY2"/>
<gene>
    <name evidence="2" type="ORF">F3168_02190</name>
</gene>
<dbReference type="Pfam" id="PF13302">
    <property type="entry name" value="Acetyltransf_3"/>
    <property type="match status" value="1"/>
</dbReference>
<dbReference type="GO" id="GO:0016747">
    <property type="term" value="F:acyltransferase activity, transferring groups other than amino-acyl groups"/>
    <property type="evidence" value="ECO:0007669"/>
    <property type="project" value="InterPro"/>
</dbReference>
<proteinExistence type="predicted"/>
<evidence type="ECO:0000259" key="1">
    <source>
        <dbReference type="Pfam" id="PF13302"/>
    </source>
</evidence>
<comment type="caution">
    <text evidence="2">The sequence shown here is derived from an EMBL/GenBank/DDBJ whole genome shotgun (WGS) entry which is preliminary data.</text>
</comment>
<dbReference type="RefSeq" id="WP_152576512.1">
    <property type="nucleotide sequence ID" value="NZ_JAATJI010000001.1"/>
</dbReference>
<protein>
    <submittedName>
        <fullName evidence="2">GNAT family N-acetyltransferase</fullName>
    </submittedName>
</protein>
<name>A0A7C9GPY2_9SPHN</name>
<dbReference type="Proteomes" id="UP000481327">
    <property type="component" value="Unassembled WGS sequence"/>
</dbReference>
<feature type="domain" description="N-acetyltransferase" evidence="1">
    <location>
        <begin position="73"/>
        <end position="142"/>
    </location>
</feature>
<accession>A0A7C9GPY2</accession>
<keyword evidence="2" id="KW-0808">Transferase</keyword>
<evidence type="ECO:0000313" key="3">
    <source>
        <dbReference type="Proteomes" id="UP000481327"/>
    </source>
</evidence>
<keyword evidence="3" id="KW-1185">Reference proteome</keyword>
<dbReference type="SUPFAM" id="SSF55729">
    <property type="entry name" value="Acyl-CoA N-acyltransferases (Nat)"/>
    <property type="match status" value="1"/>
</dbReference>
<reference evidence="2 3" key="1">
    <citation type="submission" date="2019-09" db="EMBL/GenBank/DDBJ databases">
        <title>Polymorphobacter sp. isolated from a lake in China.</title>
        <authorList>
            <person name="Liu Z."/>
        </authorList>
    </citation>
    <scope>NUCLEOTIDE SEQUENCE [LARGE SCALE GENOMIC DNA]</scope>
    <source>
        <strain evidence="2 3">D40P</strain>
    </source>
</reference>
<organism evidence="2 3">
    <name type="scientific">Sandarakinorhabdus fusca</name>
    <dbReference type="NCBI Taxonomy" id="1439888"/>
    <lineage>
        <taxon>Bacteria</taxon>
        <taxon>Pseudomonadati</taxon>
        <taxon>Pseudomonadota</taxon>
        <taxon>Alphaproteobacteria</taxon>
        <taxon>Sphingomonadales</taxon>
        <taxon>Sphingosinicellaceae</taxon>
        <taxon>Sandarakinorhabdus</taxon>
    </lineage>
</organism>
<dbReference type="InterPro" id="IPR000182">
    <property type="entry name" value="GNAT_dom"/>
</dbReference>
<dbReference type="Gene3D" id="3.40.630.30">
    <property type="match status" value="1"/>
</dbReference>
<dbReference type="OrthoDB" id="9804153at2"/>
<dbReference type="InterPro" id="IPR016181">
    <property type="entry name" value="Acyl_CoA_acyltransferase"/>
</dbReference>
<evidence type="ECO:0000313" key="2">
    <source>
        <dbReference type="EMBL" id="MQT16071.1"/>
    </source>
</evidence>
<sequence length="164" mass="17753">MNAAAGPFPLHTPRLVIGRDCWANLALAADPLLDDRLAIFQHGAGFATLQAYLDRPALDSAPGVVLAARTPAGGEVGAVEITEDNIFYFVRTPYRRTGHGAEMVAAVCAPPVMHWLGVSRLRARIVRGNLASVAIAERAGFRFVGAFVHGRPGQTYLQFERRFD</sequence>